<sequence length="456" mass="50880">MKKISFTATYFFIYLSFIIITKIYASLQCIDYLNPLNLRDKILVPCPHVRSNKIEVRDNNNLEDESKNMFDLTFNCNLNDEKMCKKAKSTFESAGRILSSVLSLNTKIGLNATFRPLEGNLLGAAGPSRTIPFRDDDGKIRLYAQSLAKQFQLEVHPEYSSVDILADFNSNIPFWFEGDPPIQPNQTGFEELVLHELTHGLGFLSSWSNDYLEESSSFLTPNIDGIVSNVGDNIESKSILIFRGFIENAFDKYMILTSNRTHTTELTSELDKFRDGQDRKFTSINEFNEKFKSSPQFNIAKQMYKTCIKSNSIGFLSNTSNINNNAVILETGINPFRGGASLSHIDEKLFNSSDFLMTFEQLPGRTLEDSINASGSKGGKEKAIGPRTLAILETLGLIFPQSSSTESCSSSHCTKANSSPDSNMDDLSSSSNNLSVFNMASMVIFIFGVSLFNVVM</sequence>
<dbReference type="EMBL" id="CAJVQA010001806">
    <property type="protein sequence ID" value="CAG8526821.1"/>
    <property type="molecule type" value="Genomic_DNA"/>
</dbReference>
<keyword evidence="2" id="KW-0812">Transmembrane</keyword>
<comment type="caution">
    <text evidence="3">The sequence shown here is derived from an EMBL/GenBank/DDBJ whole genome shotgun (WGS) entry which is preliminary data.</text>
</comment>
<gene>
    <name evidence="3" type="ORF">CPELLU_LOCUS3656</name>
</gene>
<feature type="region of interest" description="Disordered" evidence="1">
    <location>
        <begin position="402"/>
        <end position="425"/>
    </location>
</feature>
<dbReference type="AlphaFoldDB" id="A0A9N9ADS7"/>
<dbReference type="Proteomes" id="UP000789759">
    <property type="component" value="Unassembled WGS sequence"/>
</dbReference>
<evidence type="ECO:0000256" key="2">
    <source>
        <dbReference type="SAM" id="Phobius"/>
    </source>
</evidence>
<accession>A0A9N9ADS7</accession>
<name>A0A9N9ADS7_9GLOM</name>
<organism evidence="3 4">
    <name type="scientific">Cetraspora pellucida</name>
    <dbReference type="NCBI Taxonomy" id="1433469"/>
    <lineage>
        <taxon>Eukaryota</taxon>
        <taxon>Fungi</taxon>
        <taxon>Fungi incertae sedis</taxon>
        <taxon>Mucoromycota</taxon>
        <taxon>Glomeromycotina</taxon>
        <taxon>Glomeromycetes</taxon>
        <taxon>Diversisporales</taxon>
        <taxon>Gigasporaceae</taxon>
        <taxon>Cetraspora</taxon>
    </lineage>
</organism>
<keyword evidence="2" id="KW-1133">Transmembrane helix</keyword>
<feature type="transmembrane region" description="Helical" evidence="2">
    <location>
        <begin position="7"/>
        <end position="27"/>
    </location>
</feature>
<evidence type="ECO:0000313" key="3">
    <source>
        <dbReference type="EMBL" id="CAG8526821.1"/>
    </source>
</evidence>
<proteinExistence type="predicted"/>
<evidence type="ECO:0000256" key="1">
    <source>
        <dbReference type="SAM" id="MobiDB-lite"/>
    </source>
</evidence>
<feature type="transmembrane region" description="Helical" evidence="2">
    <location>
        <begin position="436"/>
        <end position="455"/>
    </location>
</feature>
<dbReference type="OrthoDB" id="73465at2759"/>
<keyword evidence="4" id="KW-1185">Reference proteome</keyword>
<evidence type="ECO:0000313" key="4">
    <source>
        <dbReference type="Proteomes" id="UP000789759"/>
    </source>
</evidence>
<protein>
    <submittedName>
        <fullName evidence="3">5059_t:CDS:1</fullName>
    </submittedName>
</protein>
<reference evidence="3" key="1">
    <citation type="submission" date="2021-06" db="EMBL/GenBank/DDBJ databases">
        <authorList>
            <person name="Kallberg Y."/>
            <person name="Tangrot J."/>
            <person name="Rosling A."/>
        </authorList>
    </citation>
    <scope>NUCLEOTIDE SEQUENCE</scope>
    <source>
        <strain evidence="3">FL966</strain>
    </source>
</reference>
<keyword evidence="2" id="KW-0472">Membrane</keyword>